<dbReference type="GO" id="GO:0046872">
    <property type="term" value="F:metal ion binding"/>
    <property type="evidence" value="ECO:0007669"/>
    <property type="project" value="UniProtKB-KW"/>
</dbReference>
<dbReference type="EMBL" id="JACHEJ010000002">
    <property type="protein sequence ID" value="MBB6179051.1"/>
    <property type="molecule type" value="Genomic_DNA"/>
</dbReference>
<evidence type="ECO:0000256" key="3">
    <source>
        <dbReference type="PIRSR" id="PIRSR607837-1"/>
    </source>
</evidence>
<evidence type="ECO:0000313" key="4">
    <source>
        <dbReference type="EMBL" id="MBB6179051.1"/>
    </source>
</evidence>
<dbReference type="InterPro" id="IPR007837">
    <property type="entry name" value="DinB"/>
</dbReference>
<proteinExistence type="inferred from homology"/>
<evidence type="ECO:0000313" key="5">
    <source>
        <dbReference type="Proteomes" id="UP000535501"/>
    </source>
</evidence>
<gene>
    <name evidence="4" type="ORF">HNQ75_001005</name>
</gene>
<dbReference type="Proteomes" id="UP000535501">
    <property type="component" value="Unassembled WGS sequence"/>
</dbReference>
<evidence type="ECO:0000256" key="2">
    <source>
        <dbReference type="ARBA" id="ARBA00022723"/>
    </source>
</evidence>
<dbReference type="Pfam" id="PF05163">
    <property type="entry name" value="DinB"/>
    <property type="match status" value="1"/>
</dbReference>
<feature type="binding site" evidence="3">
    <location>
        <position position="133"/>
    </location>
    <ligand>
        <name>a divalent metal cation</name>
        <dbReference type="ChEBI" id="CHEBI:60240"/>
    </ligand>
</feature>
<dbReference type="InterPro" id="IPR034660">
    <property type="entry name" value="DinB/YfiT-like"/>
</dbReference>
<keyword evidence="5" id="KW-1185">Reference proteome</keyword>
<accession>A0A7W9YXU4</accession>
<dbReference type="SUPFAM" id="SSF109854">
    <property type="entry name" value="DinB/YfiT-like putative metalloenzymes"/>
    <property type="match status" value="1"/>
</dbReference>
<sequence>MRRHFQMFADYNRWANRRVYAACEDLSDEDYRADAGAFFGSIHRTLNHLLVADRIWVSRMTGQGEAPKALDVVLFDDFSALRDARAAEDQRIIGFVDGLNDERIAGDFTYTTISNPTTITQPLGPVLSHVFNHQTHHRGQVHAILTSLGGPSLVLDLVYFLRSDGSRWM</sequence>
<dbReference type="RefSeq" id="WP_077547075.1">
    <property type="nucleotide sequence ID" value="NZ_JACHEJ010000002.1"/>
</dbReference>
<protein>
    <submittedName>
        <fullName evidence="4">Putative damage-inducible protein DinB</fullName>
    </submittedName>
</protein>
<dbReference type="PANTHER" id="PTHR37302">
    <property type="entry name" value="SLR1116 PROTEIN"/>
    <property type="match status" value="1"/>
</dbReference>
<comment type="caution">
    <text evidence="4">The sequence shown here is derived from an EMBL/GenBank/DDBJ whole genome shotgun (WGS) entry which is preliminary data.</text>
</comment>
<organism evidence="4 5">
    <name type="scientific">Pseudorhizobium flavum</name>
    <dbReference type="NCBI Taxonomy" id="1335061"/>
    <lineage>
        <taxon>Bacteria</taxon>
        <taxon>Pseudomonadati</taxon>
        <taxon>Pseudomonadota</taxon>
        <taxon>Alphaproteobacteria</taxon>
        <taxon>Hyphomicrobiales</taxon>
        <taxon>Rhizobiaceae</taxon>
        <taxon>Rhizobium/Agrobacterium group</taxon>
        <taxon>Pseudorhizobium</taxon>
    </lineage>
</organism>
<dbReference type="AlphaFoldDB" id="A0A7W9YXU4"/>
<feature type="binding site" evidence="3">
    <location>
        <position position="137"/>
    </location>
    <ligand>
        <name>a divalent metal cation</name>
        <dbReference type="ChEBI" id="CHEBI:60240"/>
    </ligand>
</feature>
<feature type="binding site" evidence="3">
    <location>
        <position position="48"/>
    </location>
    <ligand>
        <name>a divalent metal cation</name>
        <dbReference type="ChEBI" id="CHEBI:60240"/>
    </ligand>
</feature>
<reference evidence="4 5" key="1">
    <citation type="submission" date="2020-08" db="EMBL/GenBank/DDBJ databases">
        <title>Genomic Encyclopedia of Type Strains, Phase IV (KMG-IV): sequencing the most valuable type-strain genomes for metagenomic binning, comparative biology and taxonomic classification.</title>
        <authorList>
            <person name="Goeker M."/>
        </authorList>
    </citation>
    <scope>NUCLEOTIDE SEQUENCE [LARGE SCALE GENOMIC DNA]</scope>
    <source>
        <strain evidence="4 5">DSM 102134</strain>
    </source>
</reference>
<dbReference type="Gene3D" id="1.20.120.450">
    <property type="entry name" value="dinb family like domain"/>
    <property type="match status" value="1"/>
</dbReference>
<keyword evidence="2 3" id="KW-0479">Metal-binding</keyword>
<dbReference type="PANTHER" id="PTHR37302:SF1">
    <property type="entry name" value="PROTEIN DINB"/>
    <property type="match status" value="1"/>
</dbReference>
<name>A0A7W9YXU4_9HYPH</name>
<comment type="similarity">
    <text evidence="1">Belongs to the DinB family.</text>
</comment>
<evidence type="ECO:0000256" key="1">
    <source>
        <dbReference type="ARBA" id="ARBA00008635"/>
    </source>
</evidence>